<dbReference type="Pfam" id="PF24419">
    <property type="entry name" value="Cupin_NOL9"/>
    <property type="match status" value="1"/>
</dbReference>
<evidence type="ECO:0000313" key="13">
    <source>
        <dbReference type="Proteomes" id="UP000030671"/>
    </source>
</evidence>
<dbReference type="Gene3D" id="3.40.50.300">
    <property type="entry name" value="P-loop containing nucleotide triphosphate hydrolases"/>
    <property type="match status" value="1"/>
</dbReference>
<dbReference type="InterPro" id="IPR045116">
    <property type="entry name" value="Clp1/Grc3"/>
</dbReference>
<dbReference type="PANTHER" id="PTHR12755">
    <property type="entry name" value="CLEAVAGE/POLYADENYLATION FACTOR IA SUBUNIT CLP1P"/>
    <property type="match status" value="1"/>
</dbReference>
<keyword evidence="4" id="KW-0808">Transferase</keyword>
<dbReference type="AlphaFoldDB" id="W4K0E3"/>
<dbReference type="OrthoDB" id="2405412at2759"/>
<dbReference type="PANTHER" id="PTHR12755:SF3">
    <property type="entry name" value="POLYNUCLEOTIDE 5'-HYDROXYL-KINASE NOL9"/>
    <property type="match status" value="1"/>
</dbReference>
<dbReference type="HOGENOM" id="CLU_010345_0_0_1"/>
<dbReference type="Proteomes" id="UP000030671">
    <property type="component" value="Unassembled WGS sequence"/>
</dbReference>
<name>W4K0E3_HETIT</name>
<evidence type="ECO:0000256" key="8">
    <source>
        <dbReference type="ARBA" id="ARBA00071212"/>
    </source>
</evidence>
<dbReference type="SUPFAM" id="SSF52540">
    <property type="entry name" value="P-loop containing nucleoside triphosphate hydrolases"/>
    <property type="match status" value="1"/>
</dbReference>
<dbReference type="GO" id="GO:0051731">
    <property type="term" value="F:polynucleotide 5'-hydroxyl-kinase activity"/>
    <property type="evidence" value="ECO:0007669"/>
    <property type="project" value="InterPro"/>
</dbReference>
<dbReference type="EMBL" id="KI925461">
    <property type="protein sequence ID" value="ETW79268.1"/>
    <property type="molecule type" value="Genomic_DNA"/>
</dbReference>
<feature type="compositionally biased region" description="Polar residues" evidence="9">
    <location>
        <begin position="24"/>
        <end position="34"/>
    </location>
</feature>
<evidence type="ECO:0000256" key="1">
    <source>
        <dbReference type="ARBA" id="ARBA00011003"/>
    </source>
</evidence>
<dbReference type="InterPro" id="IPR032319">
    <property type="entry name" value="CLP1_P"/>
</dbReference>
<reference evidence="12 13" key="1">
    <citation type="journal article" date="2012" name="New Phytol.">
        <title>Insight into trade-off between wood decay and parasitism from the genome of a fungal forest pathogen.</title>
        <authorList>
            <person name="Olson A."/>
            <person name="Aerts A."/>
            <person name="Asiegbu F."/>
            <person name="Belbahri L."/>
            <person name="Bouzid O."/>
            <person name="Broberg A."/>
            <person name="Canback B."/>
            <person name="Coutinho P.M."/>
            <person name="Cullen D."/>
            <person name="Dalman K."/>
            <person name="Deflorio G."/>
            <person name="van Diepen L.T."/>
            <person name="Dunand C."/>
            <person name="Duplessis S."/>
            <person name="Durling M."/>
            <person name="Gonthier P."/>
            <person name="Grimwood J."/>
            <person name="Fossdal C.G."/>
            <person name="Hansson D."/>
            <person name="Henrissat B."/>
            <person name="Hietala A."/>
            <person name="Himmelstrand K."/>
            <person name="Hoffmeister D."/>
            <person name="Hogberg N."/>
            <person name="James T.Y."/>
            <person name="Karlsson M."/>
            <person name="Kohler A."/>
            <person name="Kues U."/>
            <person name="Lee Y.H."/>
            <person name="Lin Y.C."/>
            <person name="Lind M."/>
            <person name="Lindquist E."/>
            <person name="Lombard V."/>
            <person name="Lucas S."/>
            <person name="Lunden K."/>
            <person name="Morin E."/>
            <person name="Murat C."/>
            <person name="Park J."/>
            <person name="Raffaello T."/>
            <person name="Rouze P."/>
            <person name="Salamov A."/>
            <person name="Schmutz J."/>
            <person name="Solheim H."/>
            <person name="Stahlberg J."/>
            <person name="Velez H."/>
            <person name="de Vries R.P."/>
            <person name="Wiebenga A."/>
            <person name="Woodward S."/>
            <person name="Yakovlev I."/>
            <person name="Garbelotto M."/>
            <person name="Martin F."/>
            <person name="Grigoriev I.V."/>
            <person name="Stenlid J."/>
        </authorList>
    </citation>
    <scope>NUCLEOTIDE SEQUENCE [LARGE SCALE GENOMIC DNA]</scope>
    <source>
        <strain evidence="12 13">TC 32-1</strain>
    </source>
</reference>
<evidence type="ECO:0000256" key="3">
    <source>
        <dbReference type="ARBA" id="ARBA00019824"/>
    </source>
</evidence>
<keyword evidence="5" id="KW-0547">Nucleotide-binding</keyword>
<organism evidence="12 13">
    <name type="scientific">Heterobasidion irregulare (strain TC 32-1)</name>
    <dbReference type="NCBI Taxonomy" id="747525"/>
    <lineage>
        <taxon>Eukaryota</taxon>
        <taxon>Fungi</taxon>
        <taxon>Dikarya</taxon>
        <taxon>Basidiomycota</taxon>
        <taxon>Agaricomycotina</taxon>
        <taxon>Agaricomycetes</taxon>
        <taxon>Russulales</taxon>
        <taxon>Bondarzewiaceae</taxon>
        <taxon>Heterobasidion</taxon>
        <taxon>Heterobasidion annosum species complex</taxon>
    </lineage>
</organism>
<dbReference type="RefSeq" id="XP_009549515.1">
    <property type="nucleotide sequence ID" value="XM_009551220.1"/>
</dbReference>
<dbReference type="GO" id="GO:0000448">
    <property type="term" value="P:cleavage in ITS2 between 5.8S rRNA and LSU-rRNA of tricistronic rRNA transcript (SSU-rRNA, 5.8S rRNA, LSU-rRNA)"/>
    <property type="evidence" value="ECO:0007669"/>
    <property type="project" value="TreeGrafter"/>
</dbReference>
<dbReference type="GeneID" id="20668409"/>
<feature type="compositionally biased region" description="Basic residues" evidence="9">
    <location>
        <begin position="60"/>
        <end position="70"/>
    </location>
</feature>
<dbReference type="GO" id="GO:0005524">
    <property type="term" value="F:ATP binding"/>
    <property type="evidence" value="ECO:0007669"/>
    <property type="project" value="UniProtKB-KW"/>
</dbReference>
<evidence type="ECO:0000256" key="7">
    <source>
        <dbReference type="ARBA" id="ARBA00022840"/>
    </source>
</evidence>
<keyword evidence="7" id="KW-0067">ATP-binding</keyword>
<dbReference type="InterPro" id="IPR027417">
    <property type="entry name" value="P-loop_NTPase"/>
</dbReference>
<dbReference type="Pfam" id="PF16575">
    <property type="entry name" value="CLP1_P"/>
    <property type="match status" value="1"/>
</dbReference>
<dbReference type="InterPro" id="IPR057573">
    <property type="entry name" value="NOL9_N"/>
</dbReference>
<feature type="region of interest" description="Disordered" evidence="9">
    <location>
        <begin position="1"/>
        <end position="160"/>
    </location>
</feature>
<sequence length="781" mass="83773">MLSAIAARKARLKDSTPLEPSSPPKTASPVQPSSEPVPHAKPSKPSSKRKQSIQSASPSTRKKQRKASFKGRKDGESARYFAAQRVESDSFEETGDGQVDSDVSMASDDDEGAVLDLVPVVTPRKDSQKRAWSPSRPLLDSSDEDESLPHGAGATSRRSQFDPERVVLSTFRPIQDQNSFSLSSEELGSVGLSSDAAVVLILSPTDTLSLLGPYQLTVLRGSVSLLGVTLHPSQTHQVFACRSSPIPTLEALAERGESSRVESVAIPSRIRPAVRDSDSVVVLQELKSGIEGLGRVVRTFNGIFSPSRYGQTDSIPLAISGVHLLDQPSRDIQPFYLPHTWEAALSLACPPSPSQAGEAMLTPPVTLIRGPKNSGKSTFARTLLNRSTMRYRKVAYLECDLGQSEFTPGGMVALTIIEKPVFGPPFTHPTLPHQAHYIGSTSPRTSPSHYLSAIQALIYTYRLDIQYATSLVDDQETEGADDGRISDVIPLVVNTMGWTKGLGADLSYKVEELIEPALIIELDAPSYDQSWSKARPTAAGTPSTGKSNIQTIEAISSSILSTRFTASDHRASSILSYFHAVFSPSLASGTVKQVAASAWNTALPLCAQVPYEVDWSSAVDRVCLLGAGTEDVVPSEILRVLNGAIVALVRANPDADGDILPNAAASGETATVDIVPYIQGSAPPNPSMSTTLGLALIRAVSSSPSRLHVLTPVPSSLLGQCRVLVKGEMEIPIWGMLDFRSEGDIAGVERSAVPYLKWGKGEGIGGERRRVRRNLMRKGQM</sequence>
<evidence type="ECO:0000256" key="9">
    <source>
        <dbReference type="SAM" id="MobiDB-lite"/>
    </source>
</evidence>
<dbReference type="STRING" id="747525.W4K0E3"/>
<evidence type="ECO:0000259" key="10">
    <source>
        <dbReference type="Pfam" id="PF16575"/>
    </source>
</evidence>
<dbReference type="FunCoup" id="W4K0E3">
    <property type="interactions" value="252"/>
</dbReference>
<dbReference type="eggNOG" id="KOG2750">
    <property type="taxonomic scope" value="Eukaryota"/>
</dbReference>
<accession>W4K0E3</accession>
<gene>
    <name evidence="12" type="ORF">HETIRDRAFT_172844</name>
</gene>
<evidence type="ECO:0000259" key="11">
    <source>
        <dbReference type="Pfam" id="PF24419"/>
    </source>
</evidence>
<feature type="domain" description="NOL9 N-terminal" evidence="11">
    <location>
        <begin position="195"/>
        <end position="260"/>
    </location>
</feature>
<keyword evidence="13" id="KW-1185">Reference proteome</keyword>
<dbReference type="GO" id="GO:0005634">
    <property type="term" value="C:nucleus"/>
    <property type="evidence" value="ECO:0007669"/>
    <property type="project" value="TreeGrafter"/>
</dbReference>
<evidence type="ECO:0000256" key="5">
    <source>
        <dbReference type="ARBA" id="ARBA00022741"/>
    </source>
</evidence>
<dbReference type="InParanoid" id="W4K0E3"/>
<proteinExistence type="inferred from homology"/>
<keyword evidence="6" id="KW-0418">Kinase</keyword>
<protein>
    <recommendedName>
        <fullName evidence="3">Polynucleotide 5'-hydroxyl-kinase GRC3</fullName>
    </recommendedName>
    <alternativeName>
        <fullName evidence="8">Polynucleotide 5'-hydroxyl-kinase NOL9</fullName>
    </alternativeName>
    <alternativeName>
        <fullName evidence="2">Polynucleotide 5'-hydroxyl-kinase grc3</fullName>
    </alternativeName>
</protein>
<evidence type="ECO:0000313" key="12">
    <source>
        <dbReference type="EMBL" id="ETW79268.1"/>
    </source>
</evidence>
<evidence type="ECO:0000256" key="6">
    <source>
        <dbReference type="ARBA" id="ARBA00022777"/>
    </source>
</evidence>
<comment type="similarity">
    <text evidence="1">Belongs to the Clp1 family. NOL9/GRC3 subfamily.</text>
</comment>
<feature type="domain" description="Clp1 P-loop" evidence="10">
    <location>
        <begin position="370"/>
        <end position="579"/>
    </location>
</feature>
<evidence type="ECO:0000256" key="2">
    <source>
        <dbReference type="ARBA" id="ARBA00018706"/>
    </source>
</evidence>
<evidence type="ECO:0000256" key="4">
    <source>
        <dbReference type="ARBA" id="ARBA00022679"/>
    </source>
</evidence>
<dbReference type="KEGG" id="hir:HETIRDRAFT_172844"/>